<dbReference type="Pfam" id="PF17293">
    <property type="entry name" value="Arm-DNA-bind_5"/>
    <property type="match status" value="1"/>
</dbReference>
<dbReference type="Gene3D" id="1.10.443.10">
    <property type="entry name" value="Intergrase catalytic core"/>
    <property type="match status" value="1"/>
</dbReference>
<comment type="caution">
    <text evidence="4">The sequence shown here is derived from an EMBL/GenBank/DDBJ whole genome shotgun (WGS) entry which is preliminary data.</text>
</comment>
<gene>
    <name evidence="4" type="ORF">F0460_13355</name>
</gene>
<dbReference type="InterPro" id="IPR010998">
    <property type="entry name" value="Integrase_recombinase_N"/>
</dbReference>
<dbReference type="PROSITE" id="PS51898">
    <property type="entry name" value="TYR_RECOMBINASE"/>
    <property type="match status" value="1"/>
</dbReference>
<dbReference type="InterPro" id="IPR025269">
    <property type="entry name" value="SAM-like_dom"/>
</dbReference>
<keyword evidence="1" id="KW-0238">DNA-binding</keyword>
<feature type="domain" description="Tyr recombinase" evidence="3">
    <location>
        <begin position="234"/>
        <end position="400"/>
    </location>
</feature>
<sequence>MGFPLKKTMSKKTDIPPIHFPKNIPTKANGKLTYKVIIHDYVKNDETSALYLQLFLNGERKRINLDLYIPKSAFDSVNRRVKKSFKGSKDLNLIIEKTISDVVQIEILYRLSDTNLTLDILQNELQNPSSRLDFIKYWEEQIEIDSKHLAASTTRLSKGILAKVKGFKNIILFKDLSINLINELLYFMKSKRGNCQNTIFNITKYLRKYIKRAQMEGISVPIKFCDIPHKKVKAEIGYLNDDEIINLWNFYNSEYITEIYRIILAKFLFSCLTGLRISDIQSLSDLNIIEGFLVKFTAKKTKKIHKIKLSETAKIILDHGFLFKAHYPDQTINRKLKEIAIMCKIPKQIHFHMARHSFATNFLKQNGRVEVLQHLMGHSSIRETMGYVHIVEEDLNEEIFLLDNIFKPKTKEETDN</sequence>
<dbReference type="Pfam" id="PF13102">
    <property type="entry name" value="Phage_int_SAM_5"/>
    <property type="match status" value="1"/>
</dbReference>
<dbReference type="AlphaFoldDB" id="A0A5M6CHF0"/>
<protein>
    <submittedName>
        <fullName evidence="4">Site-specific integrase</fullName>
    </submittedName>
</protein>
<organism evidence="4 5">
    <name type="scientific">Paenimyroides baculatum</name>
    <dbReference type="NCBI Taxonomy" id="2608000"/>
    <lineage>
        <taxon>Bacteria</taxon>
        <taxon>Pseudomonadati</taxon>
        <taxon>Bacteroidota</taxon>
        <taxon>Flavobacteriia</taxon>
        <taxon>Flavobacteriales</taxon>
        <taxon>Flavobacteriaceae</taxon>
        <taxon>Paenimyroides</taxon>
    </lineage>
</organism>
<dbReference type="InterPro" id="IPR035386">
    <property type="entry name" value="Arm-DNA-bind_5"/>
</dbReference>
<evidence type="ECO:0000256" key="1">
    <source>
        <dbReference type="ARBA" id="ARBA00023125"/>
    </source>
</evidence>
<evidence type="ECO:0000256" key="2">
    <source>
        <dbReference type="ARBA" id="ARBA00023172"/>
    </source>
</evidence>
<dbReference type="Pfam" id="PF00589">
    <property type="entry name" value="Phage_integrase"/>
    <property type="match status" value="1"/>
</dbReference>
<dbReference type="SUPFAM" id="SSF56349">
    <property type="entry name" value="DNA breaking-rejoining enzymes"/>
    <property type="match status" value="1"/>
</dbReference>
<dbReference type="Proteomes" id="UP000325141">
    <property type="component" value="Unassembled WGS sequence"/>
</dbReference>
<accession>A0A5M6CHF0</accession>
<dbReference type="PANTHER" id="PTHR30349">
    <property type="entry name" value="PHAGE INTEGRASE-RELATED"/>
    <property type="match status" value="1"/>
</dbReference>
<dbReference type="GO" id="GO:0006310">
    <property type="term" value="P:DNA recombination"/>
    <property type="evidence" value="ECO:0007669"/>
    <property type="project" value="UniProtKB-KW"/>
</dbReference>
<evidence type="ECO:0000313" key="4">
    <source>
        <dbReference type="EMBL" id="KAA5532825.1"/>
    </source>
</evidence>
<dbReference type="EMBL" id="VWSG01000011">
    <property type="protein sequence ID" value="KAA5532825.1"/>
    <property type="molecule type" value="Genomic_DNA"/>
</dbReference>
<dbReference type="InterPro" id="IPR013762">
    <property type="entry name" value="Integrase-like_cat_sf"/>
</dbReference>
<dbReference type="InterPro" id="IPR050090">
    <property type="entry name" value="Tyrosine_recombinase_XerCD"/>
</dbReference>
<reference evidence="4 5" key="1">
    <citation type="submission" date="2019-09" db="EMBL/GenBank/DDBJ databases">
        <title>Genome sequence and assembly of Flavobacterium sp.</title>
        <authorList>
            <person name="Chhetri G."/>
        </authorList>
    </citation>
    <scope>NUCLEOTIDE SEQUENCE [LARGE SCALE GENOMIC DNA]</scope>
    <source>
        <strain evidence="4 5">SNL9</strain>
    </source>
</reference>
<keyword evidence="2" id="KW-0233">DNA recombination</keyword>
<dbReference type="InterPro" id="IPR011010">
    <property type="entry name" value="DNA_brk_join_enz"/>
</dbReference>
<dbReference type="InterPro" id="IPR002104">
    <property type="entry name" value="Integrase_catalytic"/>
</dbReference>
<keyword evidence="5" id="KW-1185">Reference proteome</keyword>
<evidence type="ECO:0000313" key="5">
    <source>
        <dbReference type="Proteomes" id="UP000325141"/>
    </source>
</evidence>
<dbReference type="Gene3D" id="1.10.150.130">
    <property type="match status" value="1"/>
</dbReference>
<dbReference type="GO" id="GO:0003677">
    <property type="term" value="F:DNA binding"/>
    <property type="evidence" value="ECO:0007669"/>
    <property type="project" value="UniProtKB-KW"/>
</dbReference>
<proteinExistence type="predicted"/>
<dbReference type="GO" id="GO:0015074">
    <property type="term" value="P:DNA integration"/>
    <property type="evidence" value="ECO:0007669"/>
    <property type="project" value="InterPro"/>
</dbReference>
<dbReference type="CDD" id="cd01185">
    <property type="entry name" value="INTN1_C_like"/>
    <property type="match status" value="1"/>
</dbReference>
<evidence type="ECO:0000259" key="3">
    <source>
        <dbReference type="PROSITE" id="PS51898"/>
    </source>
</evidence>
<name>A0A5M6CHF0_9FLAO</name>